<dbReference type="EC" id="3.1.11.6" evidence="5"/>
<keyword evidence="10" id="KW-1185">Reference proteome</keyword>
<keyword evidence="2 5" id="KW-0540">Nuclease</keyword>
<dbReference type="NCBIfam" id="TIGR00237">
    <property type="entry name" value="xseA"/>
    <property type="match status" value="1"/>
</dbReference>
<gene>
    <name evidence="5" type="primary">xseA</name>
    <name evidence="9" type="ORF">B0537_05050</name>
</gene>
<dbReference type="Pfam" id="PF13742">
    <property type="entry name" value="tRNA_anti_2"/>
    <property type="match status" value="1"/>
</dbReference>
<dbReference type="GO" id="GO:0006308">
    <property type="term" value="P:DNA catabolic process"/>
    <property type="evidence" value="ECO:0007669"/>
    <property type="project" value="UniProtKB-UniRule"/>
</dbReference>
<evidence type="ECO:0000313" key="9">
    <source>
        <dbReference type="EMBL" id="AQS58508.1"/>
    </source>
</evidence>
<dbReference type="Pfam" id="PF02601">
    <property type="entry name" value="Exonuc_VII_L"/>
    <property type="match status" value="1"/>
</dbReference>
<name>A0A1S6IUQ0_9FIRM</name>
<dbReference type="HAMAP" id="MF_00378">
    <property type="entry name" value="Exonuc_7_L"/>
    <property type="match status" value="1"/>
</dbReference>
<dbReference type="InterPro" id="IPR020579">
    <property type="entry name" value="Exonuc_VII_lsu_C"/>
</dbReference>
<evidence type="ECO:0000256" key="5">
    <source>
        <dbReference type="HAMAP-Rule" id="MF_00378"/>
    </source>
</evidence>
<dbReference type="EMBL" id="CP019698">
    <property type="protein sequence ID" value="AQS58508.1"/>
    <property type="molecule type" value="Genomic_DNA"/>
</dbReference>
<evidence type="ECO:0000259" key="8">
    <source>
        <dbReference type="Pfam" id="PF13742"/>
    </source>
</evidence>
<protein>
    <recommendedName>
        <fullName evidence="5">Exodeoxyribonuclease 7 large subunit</fullName>
        <ecNumber evidence="5">3.1.11.6</ecNumber>
    </recommendedName>
    <alternativeName>
        <fullName evidence="5">Exodeoxyribonuclease VII large subunit</fullName>
        <shortName evidence="5">Exonuclease VII large subunit</shortName>
    </alternativeName>
</protein>
<comment type="subunit">
    <text evidence="5">Heterooligomer composed of large and small subunits.</text>
</comment>
<keyword evidence="3 5" id="KW-0378">Hydrolase</keyword>
<dbReference type="RefSeq" id="WP_077713461.1">
    <property type="nucleotide sequence ID" value="NZ_CP019698.1"/>
</dbReference>
<dbReference type="OrthoDB" id="9802795at2"/>
<evidence type="ECO:0000256" key="6">
    <source>
        <dbReference type="RuleBase" id="RU004355"/>
    </source>
</evidence>
<dbReference type="Proteomes" id="UP000189464">
    <property type="component" value="Chromosome"/>
</dbReference>
<dbReference type="PANTHER" id="PTHR30008">
    <property type="entry name" value="EXODEOXYRIBONUCLEASE 7 LARGE SUBUNIT"/>
    <property type="match status" value="1"/>
</dbReference>
<evidence type="ECO:0000256" key="3">
    <source>
        <dbReference type="ARBA" id="ARBA00022801"/>
    </source>
</evidence>
<dbReference type="GO" id="GO:0009318">
    <property type="term" value="C:exodeoxyribonuclease VII complex"/>
    <property type="evidence" value="ECO:0007669"/>
    <property type="project" value="UniProtKB-UniRule"/>
</dbReference>
<dbReference type="STRING" id="1833852.B0537_05050"/>
<dbReference type="GO" id="GO:0008855">
    <property type="term" value="F:exodeoxyribonuclease VII activity"/>
    <property type="evidence" value="ECO:0007669"/>
    <property type="project" value="UniProtKB-UniRule"/>
</dbReference>
<proteinExistence type="inferred from homology"/>
<comment type="subcellular location">
    <subcellularLocation>
        <location evidence="5 6">Cytoplasm</location>
    </subcellularLocation>
</comment>
<comment type="function">
    <text evidence="5">Bidirectionally degrades single-stranded DNA into large acid-insoluble oligonucleotides, which are then degraded further into small acid-soluble oligonucleotides.</text>
</comment>
<evidence type="ECO:0000313" key="10">
    <source>
        <dbReference type="Proteomes" id="UP000189464"/>
    </source>
</evidence>
<evidence type="ECO:0000259" key="7">
    <source>
        <dbReference type="Pfam" id="PF02601"/>
    </source>
</evidence>
<accession>A0A1S6IUQ0</accession>
<feature type="domain" description="OB-fold nucleic acid binding" evidence="8">
    <location>
        <begin position="4"/>
        <end position="99"/>
    </location>
</feature>
<dbReference type="AlphaFoldDB" id="A0A1S6IUQ0"/>
<dbReference type="InterPro" id="IPR003753">
    <property type="entry name" value="Exonuc_VII_L"/>
</dbReference>
<evidence type="ECO:0000256" key="4">
    <source>
        <dbReference type="ARBA" id="ARBA00022839"/>
    </source>
</evidence>
<reference evidence="9 10" key="1">
    <citation type="journal article" date="2016" name="Int. J. Syst. Evol. Microbiol.">
        <title>Desulfotomaculum ferrireducens sp. nov., a moderately thermophilic sulfate-reducing and dissimilatory Fe(III)-reducing bacterium isolated from compost.</title>
        <authorList>
            <person name="Yang G."/>
            <person name="Guo J."/>
            <person name="Zhuang L."/>
            <person name="Yuan Y."/>
            <person name="Zhou S."/>
        </authorList>
    </citation>
    <scope>NUCLEOTIDE SEQUENCE [LARGE SCALE GENOMIC DNA]</scope>
    <source>
        <strain evidence="9 10">GSS09</strain>
    </source>
</reference>
<feature type="domain" description="Exonuclease VII large subunit C-terminal" evidence="7">
    <location>
        <begin position="122"/>
        <end position="330"/>
    </location>
</feature>
<dbReference type="GO" id="GO:0003676">
    <property type="term" value="F:nucleic acid binding"/>
    <property type="evidence" value="ECO:0007669"/>
    <property type="project" value="InterPro"/>
</dbReference>
<keyword evidence="1 5" id="KW-0963">Cytoplasm</keyword>
<dbReference type="GO" id="GO:0005737">
    <property type="term" value="C:cytoplasm"/>
    <property type="evidence" value="ECO:0007669"/>
    <property type="project" value="UniProtKB-SubCell"/>
</dbReference>
<dbReference type="KEGG" id="dfg:B0537_05050"/>
<evidence type="ECO:0000256" key="2">
    <source>
        <dbReference type="ARBA" id="ARBA00022722"/>
    </source>
</evidence>
<keyword evidence="4 5" id="KW-0269">Exonuclease</keyword>
<dbReference type="PANTHER" id="PTHR30008:SF0">
    <property type="entry name" value="EXODEOXYRIBONUCLEASE 7 LARGE SUBUNIT"/>
    <property type="match status" value="1"/>
</dbReference>
<dbReference type="CDD" id="cd04489">
    <property type="entry name" value="ExoVII_LU_OBF"/>
    <property type="match status" value="1"/>
</dbReference>
<sequence>MRILSVSELTRYIKNKLESDLLLANIWVKGEISNFKLHSSGHIYLTLKDREACLKTVMFRSRARTLLFQPKNGMSVLVRGYISLYERDGSYQLYAEGMEPEGIGALYIAYEQLKQKLADQGLFDPQRKKPIPRIPQTIGIVTSPTGAAIQDMLNIIRRRWPRVDIQLAPVLVQGEGAAASIAKAIKLMNELSQVDVIITGRGGGSLEELWAFNTEEVAFAIYNSRIPVISAVGHETDYTIADMVADLRAPTPSAAAELVVPDSREMLRYLQSINLRLSKAVVNRLERNKQRLQHCTNSAVLQRPYLITGNRQQTLDVLTSNLHRAGKLRLADKAAQLAALAGKLNVLSPLATMARGYSICTDATGKVVTDARAVELGAKVEVLLNKGILHCQVASKEDAPVKRP</sequence>
<comment type="similarity">
    <text evidence="5 6">Belongs to the XseA family.</text>
</comment>
<organism evidence="9 10">
    <name type="scientific">Desulforamulus ferrireducens</name>
    <dbReference type="NCBI Taxonomy" id="1833852"/>
    <lineage>
        <taxon>Bacteria</taxon>
        <taxon>Bacillati</taxon>
        <taxon>Bacillota</taxon>
        <taxon>Clostridia</taxon>
        <taxon>Eubacteriales</taxon>
        <taxon>Peptococcaceae</taxon>
        <taxon>Desulforamulus</taxon>
    </lineage>
</organism>
<evidence type="ECO:0000256" key="1">
    <source>
        <dbReference type="ARBA" id="ARBA00022490"/>
    </source>
</evidence>
<dbReference type="InterPro" id="IPR025824">
    <property type="entry name" value="OB-fold_nuc-bd_dom"/>
</dbReference>
<comment type="catalytic activity">
    <reaction evidence="5 6">
        <text>Exonucleolytic cleavage in either 5'- to 3'- or 3'- to 5'-direction to yield nucleoside 5'-phosphates.</text>
        <dbReference type="EC" id="3.1.11.6"/>
    </reaction>
</comment>